<dbReference type="Pfam" id="PF00196">
    <property type="entry name" value="GerE"/>
    <property type="match status" value="1"/>
</dbReference>
<gene>
    <name evidence="3" type="ORF">FJW01_00375</name>
</gene>
<dbReference type="PANTHER" id="PTHR43214">
    <property type="entry name" value="TWO-COMPONENT RESPONSE REGULATOR"/>
    <property type="match status" value="1"/>
</dbReference>
<feature type="domain" description="HTH luxR-type" evidence="2">
    <location>
        <begin position="150"/>
        <end position="215"/>
    </location>
</feature>
<dbReference type="InterPro" id="IPR000792">
    <property type="entry name" value="Tscrpt_reg_LuxR_C"/>
</dbReference>
<evidence type="ECO:0000259" key="2">
    <source>
        <dbReference type="PROSITE" id="PS50043"/>
    </source>
</evidence>
<organism evidence="3 4">
    <name type="scientific">Pantoea deleyi</name>
    <dbReference type="NCBI Taxonomy" id="470932"/>
    <lineage>
        <taxon>Bacteria</taxon>
        <taxon>Pseudomonadati</taxon>
        <taxon>Pseudomonadota</taxon>
        <taxon>Gammaproteobacteria</taxon>
        <taxon>Enterobacterales</taxon>
        <taxon>Erwiniaceae</taxon>
        <taxon>Pantoea</taxon>
    </lineage>
</organism>
<protein>
    <submittedName>
        <fullName evidence="3">Response regulator transcription factor</fullName>
    </submittedName>
</protein>
<evidence type="ECO:0000256" key="1">
    <source>
        <dbReference type="ARBA" id="ARBA00023125"/>
    </source>
</evidence>
<dbReference type="Proteomes" id="UP000317747">
    <property type="component" value="Unassembled WGS sequence"/>
</dbReference>
<evidence type="ECO:0000313" key="4">
    <source>
        <dbReference type="Proteomes" id="UP000317747"/>
    </source>
</evidence>
<comment type="caution">
    <text evidence="3">The sequence shown here is derived from an EMBL/GenBank/DDBJ whole genome shotgun (WGS) entry which is preliminary data.</text>
</comment>
<dbReference type="InterPro" id="IPR039420">
    <property type="entry name" value="WalR-like"/>
</dbReference>
<dbReference type="OrthoDB" id="281302at2"/>
<dbReference type="AlphaFoldDB" id="A0A506QUD4"/>
<dbReference type="CDD" id="cd06170">
    <property type="entry name" value="LuxR_C_like"/>
    <property type="match status" value="1"/>
</dbReference>
<dbReference type="PANTHER" id="PTHR43214:SF17">
    <property type="entry name" value="TRANSCRIPTIONAL REGULATORY PROTEIN RCSB"/>
    <property type="match status" value="1"/>
</dbReference>
<dbReference type="SUPFAM" id="SSF46894">
    <property type="entry name" value="C-terminal effector domain of the bipartite response regulators"/>
    <property type="match status" value="1"/>
</dbReference>
<dbReference type="SMART" id="SM00421">
    <property type="entry name" value="HTH_LUXR"/>
    <property type="match status" value="1"/>
</dbReference>
<name>A0A506QUD4_9GAMM</name>
<proteinExistence type="predicted"/>
<dbReference type="PROSITE" id="PS50043">
    <property type="entry name" value="HTH_LUXR_2"/>
    <property type="match status" value="1"/>
</dbReference>
<keyword evidence="1" id="KW-0238">DNA-binding</keyword>
<dbReference type="GO" id="GO:0006355">
    <property type="term" value="P:regulation of DNA-templated transcription"/>
    <property type="evidence" value="ECO:0007669"/>
    <property type="project" value="InterPro"/>
</dbReference>
<keyword evidence="4" id="KW-1185">Reference proteome</keyword>
<reference evidence="3 4" key="1">
    <citation type="submission" date="2019-06" db="EMBL/GenBank/DDBJ databases">
        <title>Taxogenomics and systematics of the genus Pantoea.</title>
        <authorList>
            <person name="Tambong J.T."/>
        </authorList>
    </citation>
    <scope>NUCLEOTIDE SEQUENCE [LARGE SCALE GENOMIC DNA]</scope>
    <source>
        <strain evidence="3 4">LMG 24200</strain>
    </source>
</reference>
<dbReference type="Gene3D" id="3.40.50.2300">
    <property type="match status" value="1"/>
</dbReference>
<sequence length="217" mass="25135">MKTDTLKTISMTYFHRYHMSYDLIASFIQHEMNIQTITLKHFPGLEDLLTAIEENSIDIIIFNSSCLFDGSFREKEIRRVLDASCGNKHIITIFFAQNMKSALLKKMLDAGVNIVVSLQDRPQELIKALAEKMTTSDEKTYISQSVCENLQQECTELTPKEWEVINLIREGYSLSEIASKKCRAMSTISTQKRNAMNKLHLRNENELLLFLHQNEFF</sequence>
<dbReference type="EMBL" id="VHJA01000008">
    <property type="protein sequence ID" value="TPV49973.1"/>
    <property type="molecule type" value="Genomic_DNA"/>
</dbReference>
<dbReference type="InterPro" id="IPR016032">
    <property type="entry name" value="Sig_transdc_resp-reg_C-effctor"/>
</dbReference>
<dbReference type="PRINTS" id="PR00038">
    <property type="entry name" value="HTHLUXR"/>
</dbReference>
<dbReference type="GO" id="GO:0003677">
    <property type="term" value="F:DNA binding"/>
    <property type="evidence" value="ECO:0007669"/>
    <property type="project" value="UniProtKB-KW"/>
</dbReference>
<evidence type="ECO:0000313" key="3">
    <source>
        <dbReference type="EMBL" id="TPV49973.1"/>
    </source>
</evidence>
<accession>A0A506QUD4</accession>